<dbReference type="Proteomes" id="UP001629249">
    <property type="component" value="Unassembled WGS sequence"/>
</dbReference>
<dbReference type="RefSeq" id="WP_408332202.1">
    <property type="nucleotide sequence ID" value="NZ_JAQQFH010000027.1"/>
</dbReference>
<dbReference type="Pfam" id="PF14350">
    <property type="entry name" value="Beta_protein"/>
    <property type="match status" value="1"/>
</dbReference>
<evidence type="ECO:0000313" key="1">
    <source>
        <dbReference type="EMBL" id="MFL9887360.1"/>
    </source>
</evidence>
<evidence type="ECO:0000313" key="2">
    <source>
        <dbReference type="Proteomes" id="UP001629249"/>
    </source>
</evidence>
<organism evidence="1 2">
    <name type="scientific">Paraburkholderia agricolaris</name>
    <dbReference type="NCBI Taxonomy" id="2152888"/>
    <lineage>
        <taxon>Bacteria</taxon>
        <taxon>Pseudomonadati</taxon>
        <taxon>Pseudomonadota</taxon>
        <taxon>Betaproteobacteria</taxon>
        <taxon>Burkholderiales</taxon>
        <taxon>Burkholderiaceae</taxon>
        <taxon>Paraburkholderia</taxon>
    </lineage>
</organism>
<keyword evidence="2" id="KW-1185">Reference proteome</keyword>
<dbReference type="EMBL" id="JAQQFN010000027">
    <property type="protein sequence ID" value="MFL9887360.1"/>
    <property type="molecule type" value="Genomic_DNA"/>
</dbReference>
<name>A0ABW8ZXD4_9BURK</name>
<protein>
    <submittedName>
        <fullName evidence="1">Beta family protein</fullName>
    </submittedName>
</protein>
<accession>A0ABW8ZXD4</accession>
<proteinExistence type="predicted"/>
<sequence>MKGNKILYCPALRMKAGELSGVRELAPDVAAHVLPRFIVPPPGERDDCQPELFMLDDTPDVGALLSRHWFNRPALIDSTHLIVERGRDDLASWLPEMFRRARSLGVIAIPMAMLSDLGQLELDAFNQCISSEDALKFCICLKSGDMVDPQLVGTTLSLAVERLGLHASECAVIADFSDSEFSAPDLVAPIIGSALELLQQLGQWQHVIFQGTNYPEKNPAAHGTSELWPRSEWAAWQQAVRFDPATAEHMIFGDYSADCSKMVFGGSGGKAIRHYRYTTKTDWFVVRGAEKGTDKKIMEEICARIVTSEHFAGAPFSSADAYIALTAQGLDGPGSSTIWRQVNTTHHVTRVVVDVAEVRGIDIAKRPVAPTSLQLSLLS</sequence>
<gene>
    <name evidence="1" type="ORF">PQR66_30300</name>
</gene>
<reference evidence="1 2" key="1">
    <citation type="journal article" date="2024" name="Chem. Sci.">
        <title>Discovery of megapolipeptins by genome mining of a Burkholderiales bacteria collection.</title>
        <authorList>
            <person name="Paulo B.S."/>
            <person name="Recchia M.J.J."/>
            <person name="Lee S."/>
            <person name="Fergusson C.H."/>
            <person name="Romanowski S.B."/>
            <person name="Hernandez A."/>
            <person name="Krull N."/>
            <person name="Liu D.Y."/>
            <person name="Cavanagh H."/>
            <person name="Bos A."/>
            <person name="Gray C.A."/>
            <person name="Murphy B.T."/>
            <person name="Linington R.G."/>
            <person name="Eustaquio A.S."/>
        </authorList>
    </citation>
    <scope>NUCLEOTIDE SEQUENCE [LARGE SCALE GENOMIC DNA]</scope>
    <source>
        <strain evidence="1 2">RL16-012-BIC-B</strain>
    </source>
</reference>
<comment type="caution">
    <text evidence="1">The sequence shown here is derived from an EMBL/GenBank/DDBJ whole genome shotgun (WGS) entry which is preliminary data.</text>
</comment>
<dbReference type="InterPro" id="IPR025683">
    <property type="entry name" value="Protein_beta"/>
</dbReference>